<reference evidence="2 3" key="1">
    <citation type="submission" date="2016-07" db="EMBL/GenBank/DDBJ databases">
        <title>Pervasive Adenine N6-methylation of Active Genes in Fungi.</title>
        <authorList>
            <consortium name="DOE Joint Genome Institute"/>
            <person name="Mondo S.J."/>
            <person name="Dannebaum R.O."/>
            <person name="Kuo R.C."/>
            <person name="Labutti K."/>
            <person name="Haridas S."/>
            <person name="Kuo A."/>
            <person name="Salamov A."/>
            <person name="Ahrendt S.R."/>
            <person name="Lipzen A."/>
            <person name="Sullivan W."/>
            <person name="Andreopoulos W.B."/>
            <person name="Clum A."/>
            <person name="Lindquist E."/>
            <person name="Daum C."/>
            <person name="Ramamoorthy G.K."/>
            <person name="Gryganskyi A."/>
            <person name="Culley D."/>
            <person name="Magnuson J.K."/>
            <person name="James T.Y."/>
            <person name="O'Malley M.A."/>
            <person name="Stajich J.E."/>
            <person name="Spatafora J.W."/>
            <person name="Visel A."/>
            <person name="Grigoriev I.V."/>
        </authorList>
    </citation>
    <scope>NUCLEOTIDE SEQUENCE [LARGE SCALE GENOMIC DNA]</scope>
    <source>
        <strain evidence="2 3">NRRL 3301</strain>
    </source>
</reference>
<name>A0A1X2G5Z7_9FUNG</name>
<dbReference type="Proteomes" id="UP000242146">
    <property type="component" value="Unassembled WGS sequence"/>
</dbReference>
<evidence type="ECO:0000256" key="1">
    <source>
        <dbReference type="SAM" id="MobiDB-lite"/>
    </source>
</evidence>
<keyword evidence="3" id="KW-1185">Reference proteome</keyword>
<dbReference type="Pfam" id="PF08757">
    <property type="entry name" value="CotH"/>
    <property type="match status" value="1"/>
</dbReference>
<accession>A0A1X2G5Z7</accession>
<evidence type="ECO:0008006" key="4">
    <source>
        <dbReference type="Google" id="ProtNLM"/>
    </source>
</evidence>
<dbReference type="AlphaFoldDB" id="A0A1X2G5Z7"/>
<feature type="compositionally biased region" description="Low complexity" evidence="1">
    <location>
        <begin position="544"/>
        <end position="561"/>
    </location>
</feature>
<protein>
    <recommendedName>
        <fullName evidence="4">Coth-domain-containing protein</fullName>
    </recommendedName>
</protein>
<dbReference type="PANTHER" id="PTHR40050:SF1">
    <property type="entry name" value="INNER SPORE COAT PROTEIN H"/>
    <property type="match status" value="1"/>
</dbReference>
<dbReference type="InterPro" id="IPR014867">
    <property type="entry name" value="Spore_coat_CotH_CotH2/3/7"/>
</dbReference>
<dbReference type="STRING" id="101127.A0A1X2G5Z7"/>
<evidence type="ECO:0000313" key="2">
    <source>
        <dbReference type="EMBL" id="ORX45901.1"/>
    </source>
</evidence>
<sequence length="587" mass="63752">MVQADVQYAVVAFPSNAGSVQVAVDGQNHPLTADSQVPNLFKGSAPSGSSYQYVMDNQAETPKRSLANGASSTGNEFFNRTHTIVNVPELPQAYHPFYPPLFTGMNKSNEVATIILNVNGSAFDSVVQAPTQKGKAQVYSFAYVSNKEVYTISTSGQSTKDFAKQSYAIDFGDFIPQGQKKPLFFGRTIVKLRAEATDPTQLREKLYLDCLAAAGATTLSGSFVRLFVNNQPYGLYTLMDDISTHTIDNMLHGGNWTYATTGVTYKGNALSPTQEGNLAYLGDDPTKYSPDTYKLVDVGEDPNASTKNNTVTNLIDFTKRLSQINPSTITDGNNQALLGLLNPDNTLVALAMNYLTDSWDGLWVQASNYYLNQDFGTNQWCITSYDFDETFGNGAQPGRDSVPYTNYSRPDSVRPLPDLFLNSPYYKLHFEEILKTMVKRFFNTRVIVPRLQAWATLLEEDIAWDYSIPGHSPGTKNTFTVQDFLTNLNSTAASTEGIGQWIGNRVSSLTQQLSFTDADDLPPLGPYKGGNVLLGNGQIVPNDGSNSANPGTSTNGNGSNGTSAASLTIANPVVLASALIVMAMALF</sequence>
<organism evidence="2 3">
    <name type="scientific">Hesseltinella vesiculosa</name>
    <dbReference type="NCBI Taxonomy" id="101127"/>
    <lineage>
        <taxon>Eukaryota</taxon>
        <taxon>Fungi</taxon>
        <taxon>Fungi incertae sedis</taxon>
        <taxon>Mucoromycota</taxon>
        <taxon>Mucoromycotina</taxon>
        <taxon>Mucoromycetes</taxon>
        <taxon>Mucorales</taxon>
        <taxon>Cunninghamellaceae</taxon>
        <taxon>Hesseltinella</taxon>
    </lineage>
</organism>
<dbReference type="EMBL" id="MCGT01000040">
    <property type="protein sequence ID" value="ORX45901.1"/>
    <property type="molecule type" value="Genomic_DNA"/>
</dbReference>
<comment type="caution">
    <text evidence="2">The sequence shown here is derived from an EMBL/GenBank/DDBJ whole genome shotgun (WGS) entry which is preliminary data.</text>
</comment>
<dbReference type="PANTHER" id="PTHR40050">
    <property type="entry name" value="INNER SPORE COAT PROTEIN H"/>
    <property type="match status" value="1"/>
</dbReference>
<evidence type="ECO:0000313" key="3">
    <source>
        <dbReference type="Proteomes" id="UP000242146"/>
    </source>
</evidence>
<dbReference type="OrthoDB" id="10267127at2759"/>
<gene>
    <name evidence="2" type="ORF">DM01DRAFT_1364539</name>
</gene>
<feature type="region of interest" description="Disordered" evidence="1">
    <location>
        <begin position="538"/>
        <end position="561"/>
    </location>
</feature>
<proteinExistence type="predicted"/>